<accession>A0A1D8GL36</accession>
<name>A0A1D8GL36_9FIRM</name>
<organism evidence="2 3">
    <name type="scientific">Geosporobacter ferrireducens</name>
    <dbReference type="NCBI Taxonomy" id="1424294"/>
    <lineage>
        <taxon>Bacteria</taxon>
        <taxon>Bacillati</taxon>
        <taxon>Bacillota</taxon>
        <taxon>Clostridia</taxon>
        <taxon>Peptostreptococcales</taxon>
        <taxon>Thermotaleaceae</taxon>
        <taxon>Geosporobacter</taxon>
    </lineage>
</organism>
<dbReference type="CDD" id="cd02440">
    <property type="entry name" value="AdoMet_MTases"/>
    <property type="match status" value="1"/>
</dbReference>
<reference evidence="2 3" key="1">
    <citation type="submission" date="2016-09" db="EMBL/GenBank/DDBJ databases">
        <title>Genomic analysis reveals versatility of anaerobic energy metabolism of Geosporobacter ferrireducens IRF9 of phylum Firmicutes.</title>
        <authorList>
            <person name="Kim S.-J."/>
        </authorList>
    </citation>
    <scope>NUCLEOTIDE SEQUENCE [LARGE SCALE GENOMIC DNA]</scope>
    <source>
        <strain evidence="2 3">IRF9</strain>
    </source>
</reference>
<proteinExistence type="predicted"/>
<dbReference type="OrthoDB" id="5522265at2"/>
<dbReference type="AlphaFoldDB" id="A0A1D8GL36"/>
<dbReference type="InterPro" id="IPR013216">
    <property type="entry name" value="Methyltransf_11"/>
</dbReference>
<keyword evidence="3" id="KW-1185">Reference proteome</keyword>
<dbReference type="SUPFAM" id="SSF53335">
    <property type="entry name" value="S-adenosyl-L-methionine-dependent methyltransferases"/>
    <property type="match status" value="1"/>
</dbReference>
<dbReference type="PANTHER" id="PTHR43591:SF24">
    <property type="entry name" value="2-METHOXY-6-POLYPRENYL-1,4-BENZOQUINOL METHYLASE, MITOCHONDRIAL"/>
    <property type="match status" value="1"/>
</dbReference>
<feature type="domain" description="Methyltransferase type 11" evidence="1">
    <location>
        <begin position="51"/>
        <end position="144"/>
    </location>
</feature>
<dbReference type="Proteomes" id="UP000095743">
    <property type="component" value="Chromosome"/>
</dbReference>
<dbReference type="GO" id="GO:0008757">
    <property type="term" value="F:S-adenosylmethionine-dependent methyltransferase activity"/>
    <property type="evidence" value="ECO:0007669"/>
    <property type="project" value="InterPro"/>
</dbReference>
<dbReference type="RefSeq" id="WP_069979651.1">
    <property type="nucleotide sequence ID" value="NZ_CP017269.1"/>
</dbReference>
<protein>
    <recommendedName>
        <fullName evidence="1">Methyltransferase type 11 domain-containing protein</fullName>
    </recommendedName>
</protein>
<dbReference type="PANTHER" id="PTHR43591">
    <property type="entry name" value="METHYLTRANSFERASE"/>
    <property type="match status" value="1"/>
</dbReference>
<sequence length="251" mass="29422">MIEKQIEKYWDERSQGYSTSIQEQMNSPKKEVWKSLIKKYAGEGDKIKAMDVGAGPGFFSILMGELDYGVTTVDVSEDMLKEAKKSMEYAGFQGNFVKGEAHQIDFPDQSVDLIVSRNVVWTLTKPEETYKEWRRLLKPGGKILVFDSNWYLHLSDPELQKQYNYYRRLAIEKGLIDEVTEEQHKRVEEIAKELPLTYRKRPEWDQEVLTQLGFQEIIIEDNINEWIYDEAKQLLYTSIPQFILCASKNEK</sequence>
<dbReference type="STRING" id="1424294.Gferi_20010"/>
<dbReference type="InterPro" id="IPR029063">
    <property type="entry name" value="SAM-dependent_MTases_sf"/>
</dbReference>
<evidence type="ECO:0000313" key="2">
    <source>
        <dbReference type="EMBL" id="AOT71617.1"/>
    </source>
</evidence>
<gene>
    <name evidence="2" type="ORF">Gferi_20010</name>
</gene>
<dbReference type="Gene3D" id="3.40.50.150">
    <property type="entry name" value="Vaccinia Virus protein VP39"/>
    <property type="match status" value="1"/>
</dbReference>
<dbReference type="KEGG" id="gfe:Gferi_20010"/>
<evidence type="ECO:0000259" key="1">
    <source>
        <dbReference type="Pfam" id="PF08241"/>
    </source>
</evidence>
<evidence type="ECO:0000313" key="3">
    <source>
        <dbReference type="Proteomes" id="UP000095743"/>
    </source>
</evidence>
<dbReference type="Pfam" id="PF08241">
    <property type="entry name" value="Methyltransf_11"/>
    <property type="match status" value="1"/>
</dbReference>
<dbReference type="EMBL" id="CP017269">
    <property type="protein sequence ID" value="AOT71617.1"/>
    <property type="molecule type" value="Genomic_DNA"/>
</dbReference>